<evidence type="ECO:0008006" key="3">
    <source>
        <dbReference type="Google" id="ProtNLM"/>
    </source>
</evidence>
<dbReference type="RefSeq" id="WP_244825148.1">
    <property type="nucleotide sequence ID" value="NZ_CP112998.1"/>
</dbReference>
<dbReference type="PROSITE" id="PS51257">
    <property type="entry name" value="PROKAR_LIPOPROTEIN"/>
    <property type="match status" value="1"/>
</dbReference>
<dbReference type="KEGG" id="dpf:ON006_00750"/>
<organism evidence="1 2">
    <name type="scientific">Dyadobacter pollutisoli</name>
    <dbReference type="NCBI Taxonomy" id="2910158"/>
    <lineage>
        <taxon>Bacteria</taxon>
        <taxon>Pseudomonadati</taxon>
        <taxon>Bacteroidota</taxon>
        <taxon>Cytophagia</taxon>
        <taxon>Cytophagales</taxon>
        <taxon>Spirosomataceae</taxon>
        <taxon>Dyadobacter</taxon>
    </lineage>
</organism>
<gene>
    <name evidence="1" type="ORF">ON006_00750</name>
</gene>
<sequence>MQKIFFVLIIGFTLFISCKKKPDPVPEPVIVGLEGDTCRISKVSYGPFQKIIYEYTGDRVNKIILQIDGNEYPGVLEYDAEGKLTKVKGLHVDTQYEYDSKSRLIKENRTLHNEGVYTLISHWEARIFEYNNENQVAKCSYLEGRGTDYNSFYVKKGEVYRYETYLYDFQGCVEKLESYERTPRSTKFDRTAVYIYQYDKLINPFYGHPGIYDVKTYFGADSGNGVLTFSKHNVIKVTANGMSENIGYTHSSTKYPLSIQNVRWQENHFPDLNLEYVNCK</sequence>
<name>A0A9E8SM79_9BACT</name>
<reference evidence="1" key="1">
    <citation type="submission" date="2022-11" db="EMBL/GenBank/DDBJ databases">
        <title>Dyadobacter pollutisoli sp. nov., isolated from plastic dumped soil.</title>
        <authorList>
            <person name="Kim J.M."/>
            <person name="Kim K.R."/>
            <person name="Lee J.K."/>
            <person name="Hao L."/>
            <person name="Jeon C.O."/>
        </authorList>
    </citation>
    <scope>NUCLEOTIDE SEQUENCE</scope>
    <source>
        <strain evidence="1">U1</strain>
    </source>
</reference>
<dbReference type="NCBIfam" id="TIGR01643">
    <property type="entry name" value="YD_repeat_2x"/>
    <property type="match status" value="1"/>
</dbReference>
<accession>A0A9E8SM79</accession>
<protein>
    <recommendedName>
        <fullName evidence="3">DUF4595 domain-containing protein</fullName>
    </recommendedName>
</protein>
<dbReference type="AlphaFoldDB" id="A0A9E8SM79"/>
<dbReference type="EMBL" id="CP112998">
    <property type="protein sequence ID" value="WAC12496.1"/>
    <property type="molecule type" value="Genomic_DNA"/>
</dbReference>
<evidence type="ECO:0000313" key="1">
    <source>
        <dbReference type="EMBL" id="WAC12496.1"/>
    </source>
</evidence>
<dbReference type="Proteomes" id="UP001164653">
    <property type="component" value="Chromosome"/>
</dbReference>
<keyword evidence="2" id="KW-1185">Reference proteome</keyword>
<evidence type="ECO:0000313" key="2">
    <source>
        <dbReference type="Proteomes" id="UP001164653"/>
    </source>
</evidence>
<dbReference type="InterPro" id="IPR006530">
    <property type="entry name" value="YD"/>
</dbReference>
<proteinExistence type="predicted"/>